<protein>
    <submittedName>
        <fullName evidence="1">CLUMA_CG007859, isoform A</fullName>
    </submittedName>
</protein>
<gene>
    <name evidence="1" type="ORF">CLUMA_CG007859</name>
</gene>
<keyword evidence="2" id="KW-1185">Reference proteome</keyword>
<evidence type="ECO:0000313" key="2">
    <source>
        <dbReference type="Proteomes" id="UP000183832"/>
    </source>
</evidence>
<dbReference type="EMBL" id="CVRI01000038">
    <property type="protein sequence ID" value="CRK94344.1"/>
    <property type="molecule type" value="Genomic_DNA"/>
</dbReference>
<sequence>MEGVVHLECKVLAGNSIALSVKSIRQVHGNKTKVRSHTKHDFIVCCAVLCSADHTQNSHQSHFTHITNFKKNEIVVNINNKKNRGKTLKSRCQESALCEMKS</sequence>
<evidence type="ECO:0000313" key="1">
    <source>
        <dbReference type="EMBL" id="CRK94344.1"/>
    </source>
</evidence>
<dbReference type="AlphaFoldDB" id="A0A1J1I1Z0"/>
<organism evidence="1 2">
    <name type="scientific">Clunio marinus</name>
    <dbReference type="NCBI Taxonomy" id="568069"/>
    <lineage>
        <taxon>Eukaryota</taxon>
        <taxon>Metazoa</taxon>
        <taxon>Ecdysozoa</taxon>
        <taxon>Arthropoda</taxon>
        <taxon>Hexapoda</taxon>
        <taxon>Insecta</taxon>
        <taxon>Pterygota</taxon>
        <taxon>Neoptera</taxon>
        <taxon>Endopterygota</taxon>
        <taxon>Diptera</taxon>
        <taxon>Nematocera</taxon>
        <taxon>Chironomoidea</taxon>
        <taxon>Chironomidae</taxon>
        <taxon>Clunio</taxon>
    </lineage>
</organism>
<proteinExistence type="predicted"/>
<dbReference type="Proteomes" id="UP000183832">
    <property type="component" value="Unassembled WGS sequence"/>
</dbReference>
<name>A0A1J1I1Z0_9DIPT</name>
<accession>A0A1J1I1Z0</accession>
<reference evidence="1 2" key="1">
    <citation type="submission" date="2015-04" db="EMBL/GenBank/DDBJ databases">
        <authorList>
            <person name="Syromyatnikov M.Y."/>
            <person name="Popov V.N."/>
        </authorList>
    </citation>
    <scope>NUCLEOTIDE SEQUENCE [LARGE SCALE GENOMIC DNA]</scope>
</reference>